<evidence type="ECO:0000313" key="2">
    <source>
        <dbReference type="EMBL" id="BAE33958.1"/>
    </source>
</evidence>
<evidence type="ECO:0000256" key="1">
    <source>
        <dbReference type="SAM" id="SignalP"/>
    </source>
</evidence>
<accession>Q3U097</accession>
<name>Q3U097_MOUSE</name>
<reference evidence="2" key="3">
    <citation type="journal article" date="2000" name="Genome Res.">
        <title>RIKEN integrated sequence analysis (RISA) system--384-format sequencing pipeline with 384 multicapillary sequencer.</title>
        <authorList>
            <person name="Shibata K."/>
            <person name="Itoh M."/>
            <person name="Aizawa K."/>
            <person name="Nagaoka S."/>
            <person name="Sasaki N."/>
            <person name="Carninci P."/>
            <person name="Konno H."/>
            <person name="Akiyama J."/>
            <person name="Nishi K."/>
            <person name="Kitsunai T."/>
            <person name="Tashiro H."/>
            <person name="Itoh M."/>
            <person name="Sumi N."/>
            <person name="Ishii Y."/>
            <person name="Nakamura S."/>
            <person name="Hazama M."/>
            <person name="Nishine T."/>
            <person name="Harada A."/>
            <person name="Yamamoto R."/>
            <person name="Matsumoto H."/>
            <person name="Sakaguchi S."/>
            <person name="Ikegami T."/>
            <person name="Kashiwagi K."/>
            <person name="Fujiwake S."/>
            <person name="Inoue K."/>
            <person name="Togawa Y."/>
            <person name="Izawa M."/>
            <person name="Ohara E."/>
            <person name="Watahiki M."/>
            <person name="Yoneda Y."/>
            <person name="Ishikawa T."/>
            <person name="Ozawa K."/>
            <person name="Tanaka T."/>
            <person name="Matsuura S."/>
            <person name="Kawai J."/>
            <person name="Okazaki Y."/>
            <person name="Muramatsu M."/>
            <person name="Inoue Y."/>
            <person name="Kira A."/>
            <person name="Hayashizaki Y."/>
        </authorList>
    </citation>
    <scope>NUCLEOTIDE SEQUENCE</scope>
    <source>
        <strain evidence="2">NOD</strain>
        <tissue evidence="2">Activated spleen</tissue>
    </source>
</reference>
<feature type="signal peptide" evidence="1">
    <location>
        <begin position="1"/>
        <end position="21"/>
    </location>
</feature>
<proteinExistence type="evidence at transcript level"/>
<reference evidence="2" key="8">
    <citation type="journal article" date="2005" name="Science">
        <title>Antisense Transcription in the Mammalian Transcriptome.</title>
        <authorList>
            <consortium name="RIKEN Genome Exploration Research Group and Genome Science Group (Genome Network Project Core Group) and the FANTOM Consortium"/>
        </authorList>
    </citation>
    <scope>NUCLEOTIDE SEQUENCE</scope>
    <source>
        <strain evidence="2">NOD</strain>
        <tissue evidence="2">Activated spleen</tissue>
    </source>
</reference>
<feature type="chain" id="PRO_5004229879" description="Secreted protein" evidence="1">
    <location>
        <begin position="22"/>
        <end position="144"/>
    </location>
</feature>
<reference evidence="2" key="5">
    <citation type="journal article" date="2002" name="Nature">
        <title>Analysis of the mouse transcriptome based on functional annotation of 60,770 full-length cDNAs.</title>
        <authorList>
            <consortium name="The FANTOM Consortium and the RIKEN Genome Exploration Research Group Phase I and II Team"/>
        </authorList>
    </citation>
    <scope>NUCLEOTIDE SEQUENCE</scope>
    <source>
        <strain evidence="2">NOD</strain>
        <tissue evidence="2">Activated spleen</tissue>
    </source>
</reference>
<dbReference type="AlphaFoldDB" id="Q3U097"/>
<organism evidence="2">
    <name type="scientific">Mus musculus</name>
    <name type="common">Mouse</name>
    <dbReference type="NCBI Taxonomy" id="10090"/>
    <lineage>
        <taxon>Eukaryota</taxon>
        <taxon>Metazoa</taxon>
        <taxon>Chordata</taxon>
        <taxon>Craniata</taxon>
        <taxon>Vertebrata</taxon>
        <taxon>Euteleostomi</taxon>
        <taxon>Mammalia</taxon>
        <taxon>Eutheria</taxon>
        <taxon>Euarchontoglires</taxon>
        <taxon>Glires</taxon>
        <taxon>Rodentia</taxon>
        <taxon>Myomorpha</taxon>
        <taxon>Muroidea</taxon>
        <taxon>Muridae</taxon>
        <taxon>Murinae</taxon>
        <taxon>Mus</taxon>
        <taxon>Mus</taxon>
    </lineage>
</organism>
<protein>
    <recommendedName>
        <fullName evidence="3">Secreted protein</fullName>
    </recommendedName>
</protein>
<reference evidence="2" key="7">
    <citation type="journal article" date="2005" name="Science">
        <title>The Transcriptional Landscape of the Mammalian Genome.</title>
        <authorList>
            <consortium name="The FANTOM Consortium"/>
            <consortium name="Riken Genome Exploration Research Group and Genome Science Group (Genome Network Project Core Group)"/>
        </authorList>
    </citation>
    <scope>NUCLEOTIDE SEQUENCE</scope>
    <source>
        <strain evidence="2">NOD</strain>
        <tissue evidence="2">Activated spleen</tissue>
    </source>
</reference>
<sequence>MGSAFLASFLALGVTHLHCTGKHLKQQTQLGDGPAGSARFLTLSHTKRKVSVCRVPLGAALVIISVDRANDAWSVAEGRGSDFCACGSQVRSRHSMHAATHYPPPSSLSSQMISTMGTWIFLTNKIHRGPAKVRELFKRQVGAL</sequence>
<reference evidence="2" key="4">
    <citation type="journal article" date="2001" name="Nature">
        <title>Functional annotation of a full-length mouse cDNA collection.</title>
        <authorList>
            <consortium name="The RIKEN Genome Exploration Research Group Phase II Team and the FANTOM Consortium"/>
        </authorList>
    </citation>
    <scope>NUCLEOTIDE SEQUENCE</scope>
    <source>
        <strain evidence="2">NOD</strain>
        <tissue evidence="2">Activated spleen</tissue>
    </source>
</reference>
<keyword evidence="1" id="KW-0732">Signal</keyword>
<evidence type="ECO:0008006" key="3">
    <source>
        <dbReference type="Google" id="ProtNLM"/>
    </source>
</evidence>
<reference evidence="2" key="6">
    <citation type="submission" date="2004-03" db="EMBL/GenBank/DDBJ databases">
        <authorList>
            <person name="Arakawa T."/>
            <person name="Carninci P."/>
            <person name="Fukuda S."/>
            <person name="Hashizume W."/>
            <person name="Hayashida K."/>
            <person name="Hori F."/>
            <person name="Iida J."/>
            <person name="Imamura K."/>
            <person name="Imotani K."/>
            <person name="Itoh M."/>
            <person name="Kanagawa S."/>
            <person name="Kawai J."/>
            <person name="Kojima M."/>
            <person name="Konno H."/>
            <person name="Murata M."/>
            <person name="Nakamura M."/>
            <person name="Ninomiya N."/>
            <person name="Nishiyori H."/>
            <person name="Nomura K."/>
            <person name="Ohno M."/>
            <person name="Sakazume N."/>
            <person name="Sano H."/>
            <person name="Sasaki D."/>
            <person name="Shibata K."/>
            <person name="Shiraki T."/>
            <person name="Tagami M."/>
            <person name="Tagami Y."/>
            <person name="Waki K."/>
            <person name="Watahiki A."/>
            <person name="Muramatsu M."/>
            <person name="Hayashizaki Y."/>
        </authorList>
    </citation>
    <scope>NUCLEOTIDE SEQUENCE</scope>
    <source>
        <strain evidence="2">NOD</strain>
        <tissue evidence="2">Activated spleen</tissue>
    </source>
</reference>
<dbReference type="EMBL" id="AK157087">
    <property type="protein sequence ID" value="BAE33958.1"/>
    <property type="molecule type" value="mRNA"/>
</dbReference>
<reference evidence="2" key="2">
    <citation type="journal article" date="2000" name="Genome Res.">
        <title>Normalization and subtraction of cap-trapper-selected cDNAs to prepare full-length cDNA libraries for rapid discovery of new genes.</title>
        <authorList>
            <person name="Carninci P."/>
            <person name="Shibata Y."/>
            <person name="Hayatsu N."/>
            <person name="Sugahara Y."/>
            <person name="Shibata K."/>
            <person name="Itoh M."/>
            <person name="Konno H."/>
            <person name="Okazaki Y."/>
            <person name="Muramatsu M."/>
            <person name="Hayashizaki Y."/>
        </authorList>
    </citation>
    <scope>NUCLEOTIDE SEQUENCE</scope>
    <source>
        <strain evidence="2">NOD</strain>
        <tissue evidence="2">Activated spleen</tissue>
    </source>
</reference>
<reference evidence="2" key="1">
    <citation type="journal article" date="1999" name="Methods Enzymol.">
        <title>High-efficiency full-length cDNA cloning.</title>
        <authorList>
            <person name="Carninci P."/>
            <person name="Hayashizaki Y."/>
        </authorList>
    </citation>
    <scope>NUCLEOTIDE SEQUENCE</scope>
    <source>
        <strain evidence="2">NOD</strain>
        <tissue evidence="2">Activated spleen</tissue>
    </source>
</reference>